<gene>
    <name evidence="2" type="ORF">QFZ34_000348</name>
</gene>
<keyword evidence="3" id="KW-1185">Reference proteome</keyword>
<keyword evidence="1" id="KW-0472">Membrane</keyword>
<reference evidence="2 3" key="1">
    <citation type="submission" date="2023-07" db="EMBL/GenBank/DDBJ databases">
        <title>Comparative genomics of wheat-associated soil bacteria to identify genetic determinants of phenazine resistance.</title>
        <authorList>
            <person name="Mouncey N."/>
        </authorList>
    </citation>
    <scope>NUCLEOTIDE SEQUENCE [LARGE SCALE GENOMIC DNA]</scope>
    <source>
        <strain evidence="2 3">W4I11</strain>
    </source>
</reference>
<proteinExistence type="predicted"/>
<sequence>MTDVVDKSRSEEARGNGLLPIFAIVVVDTAGAGLILPLLPFYARHFGATPLDDRFSIGKLCHLRVFRWADLGKRL</sequence>
<dbReference type="RefSeq" id="WP_307276050.1">
    <property type="nucleotide sequence ID" value="NZ_JAUSZT010000002.1"/>
</dbReference>
<dbReference type="Proteomes" id="UP001237780">
    <property type="component" value="Unassembled WGS sequence"/>
</dbReference>
<evidence type="ECO:0000313" key="2">
    <source>
        <dbReference type="EMBL" id="MDQ0995171.1"/>
    </source>
</evidence>
<accession>A0ABU0S3H2</accession>
<keyword evidence="1" id="KW-0812">Transmembrane</keyword>
<evidence type="ECO:0000313" key="3">
    <source>
        <dbReference type="Proteomes" id="UP001237780"/>
    </source>
</evidence>
<feature type="transmembrane region" description="Helical" evidence="1">
    <location>
        <begin position="21"/>
        <end position="43"/>
    </location>
</feature>
<comment type="caution">
    <text evidence="2">The sequence shown here is derived from an EMBL/GenBank/DDBJ whole genome shotgun (WGS) entry which is preliminary data.</text>
</comment>
<keyword evidence="1" id="KW-1133">Transmembrane helix</keyword>
<protein>
    <recommendedName>
        <fullName evidence="4">MFS transporter</fullName>
    </recommendedName>
</protein>
<evidence type="ECO:0008006" key="4">
    <source>
        <dbReference type="Google" id="ProtNLM"/>
    </source>
</evidence>
<dbReference type="EMBL" id="JAUSZT010000002">
    <property type="protein sequence ID" value="MDQ0995171.1"/>
    <property type="molecule type" value="Genomic_DNA"/>
</dbReference>
<evidence type="ECO:0000256" key="1">
    <source>
        <dbReference type="SAM" id="Phobius"/>
    </source>
</evidence>
<name>A0ABU0S3H2_9HYPH</name>
<organism evidence="2 3">
    <name type="scientific">Phyllobacterium ifriqiyense</name>
    <dbReference type="NCBI Taxonomy" id="314238"/>
    <lineage>
        <taxon>Bacteria</taxon>
        <taxon>Pseudomonadati</taxon>
        <taxon>Pseudomonadota</taxon>
        <taxon>Alphaproteobacteria</taxon>
        <taxon>Hyphomicrobiales</taxon>
        <taxon>Phyllobacteriaceae</taxon>
        <taxon>Phyllobacterium</taxon>
    </lineage>
</organism>